<dbReference type="Pfam" id="PF00528">
    <property type="entry name" value="BPD_transp_1"/>
    <property type="match status" value="1"/>
</dbReference>
<feature type="transmembrane region" description="Helical" evidence="7">
    <location>
        <begin position="34"/>
        <end position="51"/>
    </location>
</feature>
<dbReference type="PANTHER" id="PTHR30151:SF41">
    <property type="entry name" value="ABC TRANSPORTER PERMEASE PROTEIN"/>
    <property type="match status" value="1"/>
</dbReference>
<gene>
    <name evidence="10" type="ORF">SAMN04488050_105159</name>
</gene>
<feature type="compositionally biased region" description="Polar residues" evidence="8">
    <location>
        <begin position="1"/>
        <end position="15"/>
    </location>
</feature>
<accession>A0A1I6SYZ9</accession>
<evidence type="ECO:0000313" key="10">
    <source>
        <dbReference type="EMBL" id="SFS82201.1"/>
    </source>
</evidence>
<evidence type="ECO:0000256" key="2">
    <source>
        <dbReference type="ARBA" id="ARBA00022448"/>
    </source>
</evidence>
<dbReference type="GO" id="GO:0005886">
    <property type="term" value="C:plasma membrane"/>
    <property type="evidence" value="ECO:0007669"/>
    <property type="project" value="UniProtKB-SubCell"/>
</dbReference>
<dbReference type="STRING" id="311180.SAMN04488050_105159"/>
<organism evidence="10 11">
    <name type="scientific">Alloyangia pacifica</name>
    <dbReference type="NCBI Taxonomy" id="311180"/>
    <lineage>
        <taxon>Bacteria</taxon>
        <taxon>Pseudomonadati</taxon>
        <taxon>Pseudomonadota</taxon>
        <taxon>Alphaproteobacteria</taxon>
        <taxon>Rhodobacterales</taxon>
        <taxon>Roseobacteraceae</taxon>
        <taxon>Alloyangia</taxon>
    </lineage>
</organism>
<feature type="transmembrane region" description="Helical" evidence="7">
    <location>
        <begin position="89"/>
        <end position="111"/>
    </location>
</feature>
<feature type="transmembrane region" description="Helical" evidence="7">
    <location>
        <begin position="198"/>
        <end position="220"/>
    </location>
</feature>
<keyword evidence="3" id="KW-1003">Cell membrane</keyword>
<dbReference type="AlphaFoldDB" id="A0A1I6SYZ9"/>
<dbReference type="RefSeq" id="WP_245696063.1">
    <property type="nucleotide sequence ID" value="NZ_FNCL01000005.1"/>
</dbReference>
<keyword evidence="5 7" id="KW-1133">Transmembrane helix</keyword>
<dbReference type="PROSITE" id="PS50928">
    <property type="entry name" value="ABC_TM1"/>
    <property type="match status" value="1"/>
</dbReference>
<evidence type="ECO:0000259" key="9">
    <source>
        <dbReference type="PROSITE" id="PS50928"/>
    </source>
</evidence>
<feature type="transmembrane region" description="Helical" evidence="7">
    <location>
        <begin position="249"/>
        <end position="275"/>
    </location>
</feature>
<reference evidence="11" key="1">
    <citation type="submission" date="2016-10" db="EMBL/GenBank/DDBJ databases">
        <authorList>
            <person name="Varghese N."/>
            <person name="Submissions S."/>
        </authorList>
    </citation>
    <scope>NUCLEOTIDE SEQUENCE [LARGE SCALE GENOMIC DNA]</scope>
    <source>
        <strain evidence="11">DSM 26894</strain>
    </source>
</reference>
<dbReference type="Gene3D" id="1.10.3720.10">
    <property type="entry name" value="MetI-like"/>
    <property type="match status" value="1"/>
</dbReference>
<dbReference type="CDD" id="cd06261">
    <property type="entry name" value="TM_PBP2"/>
    <property type="match status" value="1"/>
</dbReference>
<dbReference type="InterPro" id="IPR035906">
    <property type="entry name" value="MetI-like_sf"/>
</dbReference>
<dbReference type="PANTHER" id="PTHR30151">
    <property type="entry name" value="ALKANE SULFONATE ABC TRANSPORTER-RELATED, MEMBRANE SUBUNIT"/>
    <property type="match status" value="1"/>
</dbReference>
<feature type="domain" description="ABC transmembrane type-1" evidence="9">
    <location>
        <begin position="83"/>
        <end position="271"/>
    </location>
</feature>
<evidence type="ECO:0000256" key="4">
    <source>
        <dbReference type="ARBA" id="ARBA00022692"/>
    </source>
</evidence>
<sequence length="287" mass="31274">MSTSTTDPVTMSPQAAPSEDPALRAARSERRMRILMPCAALLCALGLWEFLVRYNEIPHYLIPAPSLILETLWKDGPSLLSSAWFTVKLTLLSLGLAIIGGVALGMVFALSRTIEMSLFPFAVILQVTPVVAIAPLILIYVDSTFAALLICAWIVAFFPILSNTAIGMRSADHNLRDLFTLYGATKWQRLRYLLIPSALPYFMAALKIAGGLALIGAVVAEFVAGTAGQNTGLASRILESSFRNEIPRMFAALLLVSMLGILIFLATSWLSRAVLGHWHESEIKRQG</sequence>
<evidence type="ECO:0000256" key="7">
    <source>
        <dbReference type="RuleBase" id="RU363032"/>
    </source>
</evidence>
<evidence type="ECO:0000313" key="11">
    <source>
        <dbReference type="Proteomes" id="UP000199392"/>
    </source>
</evidence>
<keyword evidence="11" id="KW-1185">Reference proteome</keyword>
<keyword evidence="6 7" id="KW-0472">Membrane</keyword>
<protein>
    <submittedName>
        <fullName evidence="10">NitT/TauT family transport system permease protein</fullName>
    </submittedName>
</protein>
<keyword evidence="4 7" id="KW-0812">Transmembrane</keyword>
<name>A0A1I6SYZ9_9RHOB</name>
<dbReference type="Proteomes" id="UP000199392">
    <property type="component" value="Unassembled WGS sequence"/>
</dbReference>
<proteinExistence type="inferred from homology"/>
<dbReference type="InterPro" id="IPR000515">
    <property type="entry name" value="MetI-like"/>
</dbReference>
<feature type="transmembrane region" description="Helical" evidence="7">
    <location>
        <begin position="145"/>
        <end position="166"/>
    </location>
</feature>
<feature type="transmembrane region" description="Helical" evidence="7">
    <location>
        <begin position="118"/>
        <end position="139"/>
    </location>
</feature>
<dbReference type="SUPFAM" id="SSF161098">
    <property type="entry name" value="MetI-like"/>
    <property type="match status" value="1"/>
</dbReference>
<dbReference type="EMBL" id="FOZW01000005">
    <property type="protein sequence ID" value="SFS82201.1"/>
    <property type="molecule type" value="Genomic_DNA"/>
</dbReference>
<dbReference type="GO" id="GO:0055085">
    <property type="term" value="P:transmembrane transport"/>
    <property type="evidence" value="ECO:0007669"/>
    <property type="project" value="InterPro"/>
</dbReference>
<evidence type="ECO:0000256" key="5">
    <source>
        <dbReference type="ARBA" id="ARBA00022989"/>
    </source>
</evidence>
<feature type="region of interest" description="Disordered" evidence="8">
    <location>
        <begin position="1"/>
        <end position="22"/>
    </location>
</feature>
<evidence type="ECO:0000256" key="6">
    <source>
        <dbReference type="ARBA" id="ARBA00023136"/>
    </source>
</evidence>
<comment type="similarity">
    <text evidence="7">Belongs to the binding-protein-dependent transport system permease family.</text>
</comment>
<evidence type="ECO:0000256" key="8">
    <source>
        <dbReference type="SAM" id="MobiDB-lite"/>
    </source>
</evidence>
<evidence type="ECO:0000256" key="1">
    <source>
        <dbReference type="ARBA" id="ARBA00004651"/>
    </source>
</evidence>
<keyword evidence="2 7" id="KW-0813">Transport</keyword>
<comment type="subcellular location">
    <subcellularLocation>
        <location evidence="1 7">Cell membrane</location>
        <topology evidence="1 7">Multi-pass membrane protein</topology>
    </subcellularLocation>
</comment>
<evidence type="ECO:0000256" key="3">
    <source>
        <dbReference type="ARBA" id="ARBA00022475"/>
    </source>
</evidence>